<comment type="function">
    <text evidence="9">The M ring may be actively involved in energy transduction.</text>
</comment>
<dbReference type="PIRSF" id="PIRSF004862">
    <property type="entry name" value="FliF"/>
    <property type="match status" value="1"/>
</dbReference>
<evidence type="ECO:0000256" key="5">
    <source>
        <dbReference type="ARBA" id="ARBA00022692"/>
    </source>
</evidence>
<evidence type="ECO:0000256" key="9">
    <source>
        <dbReference type="PIRNR" id="PIRNR004862"/>
    </source>
</evidence>
<keyword evidence="14" id="KW-0966">Cell projection</keyword>
<keyword evidence="6 11" id="KW-1133">Transmembrane helix</keyword>
<evidence type="ECO:0000256" key="4">
    <source>
        <dbReference type="ARBA" id="ARBA00022475"/>
    </source>
</evidence>
<evidence type="ECO:0000259" key="13">
    <source>
        <dbReference type="Pfam" id="PF08345"/>
    </source>
</evidence>
<dbReference type="InterPro" id="IPR043427">
    <property type="entry name" value="YscJ/FliF"/>
</dbReference>
<proteinExistence type="inferred from homology"/>
<dbReference type="GO" id="GO:0071973">
    <property type="term" value="P:bacterial-type flagellum-dependent cell motility"/>
    <property type="evidence" value="ECO:0007669"/>
    <property type="project" value="InterPro"/>
</dbReference>
<evidence type="ECO:0000259" key="12">
    <source>
        <dbReference type="Pfam" id="PF01514"/>
    </source>
</evidence>
<keyword evidence="8 9" id="KW-0975">Bacterial flagellum</keyword>
<dbReference type="EMBL" id="MPDK01000005">
    <property type="protein sequence ID" value="PWI58185.1"/>
    <property type="molecule type" value="Genomic_DNA"/>
</dbReference>
<dbReference type="GO" id="GO:0003774">
    <property type="term" value="F:cytoskeletal motor activity"/>
    <property type="evidence" value="ECO:0007669"/>
    <property type="project" value="InterPro"/>
</dbReference>
<dbReference type="Gene3D" id="3.30.300.30">
    <property type="match status" value="1"/>
</dbReference>
<keyword evidence="5 11" id="KW-0812">Transmembrane</keyword>
<evidence type="ECO:0000313" key="14">
    <source>
        <dbReference type="EMBL" id="PWI58185.1"/>
    </source>
</evidence>
<comment type="subcellular location">
    <subcellularLocation>
        <location evidence="1 9">Bacterial flagellum basal body</location>
    </subcellularLocation>
    <subcellularLocation>
        <location evidence="2">Cell membrane</location>
        <topology evidence="2">Multi-pass membrane protein</topology>
    </subcellularLocation>
</comment>
<evidence type="ECO:0000256" key="8">
    <source>
        <dbReference type="ARBA" id="ARBA00023143"/>
    </source>
</evidence>
<feature type="transmembrane region" description="Helical" evidence="11">
    <location>
        <begin position="432"/>
        <end position="453"/>
    </location>
</feature>
<evidence type="ECO:0000256" key="1">
    <source>
        <dbReference type="ARBA" id="ARBA00004117"/>
    </source>
</evidence>
<evidence type="ECO:0000256" key="10">
    <source>
        <dbReference type="SAM" id="MobiDB-lite"/>
    </source>
</evidence>
<evidence type="ECO:0000256" key="11">
    <source>
        <dbReference type="SAM" id="Phobius"/>
    </source>
</evidence>
<feature type="region of interest" description="Disordered" evidence="10">
    <location>
        <begin position="297"/>
        <end position="354"/>
    </location>
</feature>
<dbReference type="PANTHER" id="PTHR30046:SF0">
    <property type="entry name" value="FLAGELLAR M-RING PROTEIN"/>
    <property type="match status" value="1"/>
</dbReference>
<keyword evidence="4" id="KW-1003">Cell membrane</keyword>
<accession>A0A2U3DA92</accession>
<dbReference type="AlphaFoldDB" id="A0A2U3DA92"/>
<comment type="similarity">
    <text evidence="3 9">Belongs to the FliF family.</text>
</comment>
<protein>
    <recommendedName>
        <fullName evidence="9">Flagellar M-ring protein</fullName>
    </recommendedName>
</protein>
<evidence type="ECO:0000256" key="2">
    <source>
        <dbReference type="ARBA" id="ARBA00004651"/>
    </source>
</evidence>
<dbReference type="PANTHER" id="PTHR30046">
    <property type="entry name" value="FLAGELLAR M-RING PROTEIN"/>
    <property type="match status" value="1"/>
</dbReference>
<feature type="compositionally biased region" description="Low complexity" evidence="10">
    <location>
        <begin position="335"/>
        <end position="354"/>
    </location>
</feature>
<sequence length="512" mass="54263">MNEFLTNLVGRLKNYYQGLESRQRRNLLLIAIFFLLTILILSFIFLNPNYQVVFSNLGAKSAGEITQKLDQMKIPYQLQGNSILVPAADADKVRIDMAMDGLPASGMIQYSSIFDQGNLFGMTSQELNLQTLDVLEQRIAQSLELINGVENAQVNVVFPQQQTFLDPSADMGAKASVVITVGAGAALTPSQVFGIQQLVAHAVQGLSANQVTVIDQYGNDLSSSVPSALGTAGLTSQLANEISMRTALEQSMASELKASLTKLVGPGNVEVVVHANVTFNRVQQQQHIVKQGPILSNQAQSSSSTGGASGVGGIAGQATQNPNIPTYGSPGAGTGSSSTDRSSTTNYDNSYTNTSTSFDPMQIQGYTVSVLINSNAIPLTKTLSQSIQSYVLTAMGQQATGKVSPSVTVLGVPFAPGQGNLPVAPSWYNSPLALGGLATLLLGGMGTAVFMVLRSRNRKRLTEDALDSLSVASLASPPPEPEDVTLTKMLQELAVKKPDAFASLLRTWLSDE</sequence>
<dbReference type="OrthoDB" id="9807026at2"/>
<dbReference type="GO" id="GO:0009431">
    <property type="term" value="C:bacterial-type flagellum basal body, MS ring"/>
    <property type="evidence" value="ECO:0007669"/>
    <property type="project" value="InterPro"/>
</dbReference>
<dbReference type="NCBIfam" id="TIGR00206">
    <property type="entry name" value="fliF"/>
    <property type="match status" value="1"/>
</dbReference>
<keyword evidence="7 11" id="KW-0472">Membrane</keyword>
<dbReference type="InterPro" id="IPR013556">
    <property type="entry name" value="Flag_M-ring_C"/>
</dbReference>
<reference evidence="14 15" key="1">
    <citation type="submission" date="2016-11" db="EMBL/GenBank/DDBJ databases">
        <title>Comparative genomics of Acidibacillus ferroxidans species.</title>
        <authorList>
            <person name="Oliveira G."/>
            <person name="Nunes G."/>
            <person name="Oliveira R."/>
            <person name="Araujo F."/>
            <person name="Salim A."/>
            <person name="Scholte L."/>
            <person name="Morais D."/>
            <person name="Nancucheo I."/>
            <person name="Johnson D.B."/>
            <person name="Grail B."/>
            <person name="Bittencourt J."/>
            <person name="Valadares R."/>
        </authorList>
    </citation>
    <scope>NUCLEOTIDE SEQUENCE [LARGE SCALE GENOMIC DNA]</scope>
    <source>
        <strain evidence="14 15">Y002</strain>
    </source>
</reference>
<keyword evidence="15" id="KW-1185">Reference proteome</keyword>
<dbReference type="RefSeq" id="WP_109429974.1">
    <property type="nucleotide sequence ID" value="NZ_MPDK01000005.1"/>
</dbReference>
<feature type="transmembrane region" description="Helical" evidence="11">
    <location>
        <begin position="27"/>
        <end position="46"/>
    </location>
</feature>
<feature type="domain" description="Flagellar M-ring N-terminal" evidence="12">
    <location>
        <begin position="47"/>
        <end position="222"/>
    </location>
</feature>
<keyword evidence="14" id="KW-0969">Cilium</keyword>
<dbReference type="PRINTS" id="PR01009">
    <property type="entry name" value="FLGMRINGFLIF"/>
</dbReference>
<evidence type="ECO:0000256" key="3">
    <source>
        <dbReference type="ARBA" id="ARBA00007971"/>
    </source>
</evidence>
<dbReference type="GO" id="GO:0005886">
    <property type="term" value="C:plasma membrane"/>
    <property type="evidence" value="ECO:0007669"/>
    <property type="project" value="UniProtKB-SubCell"/>
</dbReference>
<evidence type="ECO:0000256" key="7">
    <source>
        <dbReference type="ARBA" id="ARBA00023136"/>
    </source>
</evidence>
<feature type="compositionally biased region" description="Low complexity" evidence="10">
    <location>
        <begin position="297"/>
        <end position="306"/>
    </location>
</feature>
<dbReference type="InterPro" id="IPR006182">
    <property type="entry name" value="FliF_N_dom"/>
</dbReference>
<keyword evidence="14" id="KW-0282">Flagellum</keyword>
<name>A0A2U3DA92_SULT2</name>
<organism evidence="14 15">
    <name type="scientific">Sulfoacidibacillus thermotolerans</name>
    <name type="common">Acidibacillus sulfuroxidans</name>
    <dbReference type="NCBI Taxonomy" id="1765684"/>
    <lineage>
        <taxon>Bacteria</taxon>
        <taxon>Bacillati</taxon>
        <taxon>Bacillota</taxon>
        <taxon>Bacilli</taxon>
        <taxon>Bacillales</taxon>
        <taxon>Alicyclobacillaceae</taxon>
        <taxon>Sulfoacidibacillus</taxon>
    </lineage>
</organism>
<evidence type="ECO:0000313" key="15">
    <source>
        <dbReference type="Proteomes" id="UP000245380"/>
    </source>
</evidence>
<feature type="domain" description="Flagellar M-ring C-terminal" evidence="13">
    <location>
        <begin position="260"/>
        <end position="414"/>
    </location>
</feature>
<dbReference type="InterPro" id="IPR045851">
    <property type="entry name" value="AMP-bd_C_sf"/>
</dbReference>
<dbReference type="InterPro" id="IPR000067">
    <property type="entry name" value="FlgMring_FliF"/>
</dbReference>
<dbReference type="Pfam" id="PF01514">
    <property type="entry name" value="YscJ_FliF"/>
    <property type="match status" value="1"/>
</dbReference>
<dbReference type="Proteomes" id="UP000245380">
    <property type="component" value="Unassembled WGS sequence"/>
</dbReference>
<comment type="caution">
    <text evidence="14">The sequence shown here is derived from an EMBL/GenBank/DDBJ whole genome shotgun (WGS) entry which is preliminary data.</text>
</comment>
<gene>
    <name evidence="14" type="ORF">BM613_04435</name>
</gene>
<evidence type="ECO:0000256" key="6">
    <source>
        <dbReference type="ARBA" id="ARBA00022989"/>
    </source>
</evidence>
<dbReference type="Pfam" id="PF08345">
    <property type="entry name" value="YscJ_FliF_C"/>
    <property type="match status" value="1"/>
</dbReference>